<accession>A0A3B3YVV4</accession>
<dbReference type="Proteomes" id="UP000261480">
    <property type="component" value="Unplaced"/>
</dbReference>
<proteinExistence type="predicted"/>
<dbReference type="GO" id="GO:0045271">
    <property type="term" value="C:respiratory chain complex I"/>
    <property type="evidence" value="ECO:0007669"/>
    <property type="project" value="InterPro"/>
</dbReference>
<dbReference type="PANTHER" id="PTHR17117">
    <property type="entry name" value="NADH-UBIQUINONE OXIDOREDUCTASE"/>
    <property type="match status" value="1"/>
</dbReference>
<reference evidence="1" key="2">
    <citation type="submission" date="2025-09" db="UniProtKB">
        <authorList>
            <consortium name="Ensembl"/>
        </authorList>
    </citation>
    <scope>IDENTIFICATION</scope>
</reference>
<name>A0A3B3YVV4_9TELE</name>
<dbReference type="PANTHER" id="PTHR17117:SF3">
    <property type="entry name" value="NADH DEHYDROGENASE [UBIQUINONE] FLAVOPROTEIN 3, MITOCHONDRIAL"/>
    <property type="match status" value="1"/>
</dbReference>
<dbReference type="GO" id="GO:0042775">
    <property type="term" value="P:mitochondrial ATP synthesis coupled electron transport"/>
    <property type="evidence" value="ECO:0007669"/>
    <property type="project" value="TreeGrafter"/>
</dbReference>
<dbReference type="InterPro" id="IPR026193">
    <property type="entry name" value="NDUFV3"/>
</dbReference>
<keyword evidence="2" id="KW-1185">Reference proteome</keyword>
<dbReference type="AlphaFoldDB" id="A0A3B3YVV4"/>
<dbReference type="Pfam" id="PF15880">
    <property type="entry name" value="NDUFV3"/>
    <property type="match status" value="1"/>
</dbReference>
<organism evidence="1 2">
    <name type="scientific">Poecilia mexicana</name>
    <dbReference type="NCBI Taxonomy" id="48701"/>
    <lineage>
        <taxon>Eukaryota</taxon>
        <taxon>Metazoa</taxon>
        <taxon>Chordata</taxon>
        <taxon>Craniata</taxon>
        <taxon>Vertebrata</taxon>
        <taxon>Euteleostomi</taxon>
        <taxon>Actinopterygii</taxon>
        <taxon>Neopterygii</taxon>
        <taxon>Teleostei</taxon>
        <taxon>Neoteleostei</taxon>
        <taxon>Acanthomorphata</taxon>
        <taxon>Ovalentaria</taxon>
        <taxon>Atherinomorphae</taxon>
        <taxon>Cyprinodontiformes</taxon>
        <taxon>Poeciliidae</taxon>
        <taxon>Poeciliinae</taxon>
        <taxon>Poecilia</taxon>
    </lineage>
</organism>
<evidence type="ECO:0000313" key="2">
    <source>
        <dbReference type="Proteomes" id="UP000261480"/>
    </source>
</evidence>
<sequence>KENKNGKPANKIGNSAPFTSGVQWSRFQIRYETDSGPSRPFVFAAAKWTCVQLLLRGTIALTTEVEASRNKTVGTQNGCLVAAFKPTWCTQESAAVPPEPFDNSTYKNYQHHSYTSFTFADLDVEMAKYRLPQPSSGRPSPRH</sequence>
<reference evidence="1" key="1">
    <citation type="submission" date="2025-08" db="UniProtKB">
        <authorList>
            <consortium name="Ensembl"/>
        </authorList>
    </citation>
    <scope>IDENTIFICATION</scope>
</reference>
<dbReference type="GO" id="GO:0005739">
    <property type="term" value="C:mitochondrion"/>
    <property type="evidence" value="ECO:0007669"/>
    <property type="project" value="InterPro"/>
</dbReference>
<dbReference type="Ensembl" id="ENSPMET00000023968.1">
    <property type="protein sequence ID" value="ENSPMEP00000031155.1"/>
    <property type="gene ID" value="ENSPMEG00000018084.1"/>
</dbReference>
<protein>
    <submittedName>
        <fullName evidence="1">Uncharacterized protein</fullName>
    </submittedName>
</protein>
<evidence type="ECO:0000313" key="1">
    <source>
        <dbReference type="Ensembl" id="ENSPMEP00000031155.1"/>
    </source>
</evidence>